<dbReference type="InterPro" id="IPR050491">
    <property type="entry name" value="AmpC-like"/>
</dbReference>
<evidence type="ECO:0000259" key="2">
    <source>
        <dbReference type="Pfam" id="PF00144"/>
    </source>
</evidence>
<name>A0A4R2UCN4_9FIRM</name>
<accession>A0A4R2UCN4</accession>
<proteinExistence type="predicted"/>
<gene>
    <name evidence="3" type="ORF">EDD79_1001113</name>
</gene>
<keyword evidence="1" id="KW-1133">Transmembrane helix</keyword>
<evidence type="ECO:0000313" key="4">
    <source>
        <dbReference type="Proteomes" id="UP000295504"/>
    </source>
</evidence>
<sequence>MKKSIILVLLFFIVITPFFFNYNEFIRTNDYERLISNIKEETPNILNKYKIPGAAIAIIRGDEIAWVGTFGYADIEAKKPIQEDTIFQVASISKPVTTLGIMKLYDLGKLDLDEPLEKYITRWELPESTYDKNKVTTRSVLSHSSGLSMGGGYPGYEPERKLPTLEESLSGLGGGSKPVELVYEPGGKYSYSGGGYNLMQLLIEEITEKDFIDYMSKEVLIPMGMTSSSFSWNEDLHGKTAKAYDEDLKLLPNYLFIEMAAAGLYTTIEDMSRFAITNIKSTKGNGFLKEDIMETMLEPVIKVNGLTGLFYDYMALGHFVNELEDSKYYISHDGANKGWRASFALAPKEGDAIIILTNGNNGSYLLNEVLNSWHFTVFNKNRGFDKIQHRANSILYSLGCILLLSSINSIFNTSIKLRNGKYRIVGFNNRNEFVFSSMLSLILIAIVCLLRLYLVPLLSFINPRTNIIFITVYIRTLVHIMQLFIKENNEVGANVNYT</sequence>
<dbReference type="OrthoDB" id="9797709at2"/>
<feature type="domain" description="Beta-lactamase-related" evidence="2">
    <location>
        <begin position="47"/>
        <end position="362"/>
    </location>
</feature>
<evidence type="ECO:0000256" key="1">
    <source>
        <dbReference type="SAM" id="Phobius"/>
    </source>
</evidence>
<comment type="caution">
    <text evidence="3">The sequence shown here is derived from an EMBL/GenBank/DDBJ whole genome shotgun (WGS) entry which is preliminary data.</text>
</comment>
<dbReference type="Pfam" id="PF00144">
    <property type="entry name" value="Beta-lactamase"/>
    <property type="match status" value="1"/>
</dbReference>
<reference evidence="3 4" key="1">
    <citation type="submission" date="2019-03" db="EMBL/GenBank/DDBJ databases">
        <title>Genomic Encyclopedia of Type Strains, Phase IV (KMG-IV): sequencing the most valuable type-strain genomes for metagenomic binning, comparative biology and taxonomic classification.</title>
        <authorList>
            <person name="Goeker M."/>
        </authorList>
    </citation>
    <scope>NUCLEOTIDE SEQUENCE [LARGE SCALE GENOMIC DNA]</scope>
    <source>
        <strain evidence="3 4">DSM 100013</strain>
    </source>
</reference>
<dbReference type="AlphaFoldDB" id="A0A4R2UCN4"/>
<dbReference type="InterPro" id="IPR001466">
    <property type="entry name" value="Beta-lactam-related"/>
</dbReference>
<keyword evidence="1" id="KW-0812">Transmembrane</keyword>
<dbReference type="RefSeq" id="WP_132847205.1">
    <property type="nucleotide sequence ID" value="NZ_CP058648.1"/>
</dbReference>
<feature type="transmembrane region" description="Helical" evidence="1">
    <location>
        <begin position="394"/>
        <end position="412"/>
    </location>
</feature>
<feature type="transmembrane region" description="Helical" evidence="1">
    <location>
        <begin position="433"/>
        <end position="454"/>
    </location>
</feature>
<evidence type="ECO:0000313" key="3">
    <source>
        <dbReference type="EMBL" id="TCQ08029.1"/>
    </source>
</evidence>
<dbReference type="InterPro" id="IPR012338">
    <property type="entry name" value="Beta-lactam/transpept-like"/>
</dbReference>
<dbReference type="Gene3D" id="3.40.710.10">
    <property type="entry name" value="DD-peptidase/beta-lactamase superfamily"/>
    <property type="match status" value="1"/>
</dbReference>
<dbReference type="SUPFAM" id="SSF56601">
    <property type="entry name" value="beta-lactamase/transpeptidase-like"/>
    <property type="match status" value="1"/>
</dbReference>
<dbReference type="PANTHER" id="PTHR46825:SF12">
    <property type="entry name" value="PENICILLIN-BINDING PROTEIN 4"/>
    <property type="match status" value="1"/>
</dbReference>
<dbReference type="EMBL" id="SLYC01000001">
    <property type="protein sequence ID" value="TCQ08029.1"/>
    <property type="molecule type" value="Genomic_DNA"/>
</dbReference>
<protein>
    <submittedName>
        <fullName evidence="3">CubicO group peptidase (Beta-lactamase class C family)</fullName>
    </submittedName>
</protein>
<dbReference type="PANTHER" id="PTHR46825">
    <property type="entry name" value="D-ALANYL-D-ALANINE-CARBOXYPEPTIDASE/ENDOPEPTIDASE AMPH"/>
    <property type="match status" value="1"/>
</dbReference>
<keyword evidence="4" id="KW-1185">Reference proteome</keyword>
<keyword evidence="1" id="KW-0472">Membrane</keyword>
<dbReference type="Proteomes" id="UP000295504">
    <property type="component" value="Unassembled WGS sequence"/>
</dbReference>
<organism evidence="3 4">
    <name type="scientific">Serpentinicella alkaliphila</name>
    <dbReference type="NCBI Taxonomy" id="1734049"/>
    <lineage>
        <taxon>Bacteria</taxon>
        <taxon>Bacillati</taxon>
        <taxon>Bacillota</taxon>
        <taxon>Clostridia</taxon>
        <taxon>Peptostreptococcales</taxon>
        <taxon>Natronincolaceae</taxon>
        <taxon>Serpentinicella</taxon>
    </lineage>
</organism>